<dbReference type="PIRSF" id="PIRSF000429">
    <property type="entry name" value="Ac-CoA_Ac_transf"/>
    <property type="match status" value="1"/>
</dbReference>
<comment type="caution">
    <text evidence="2">The sequence shown here is derived from an EMBL/GenBank/DDBJ whole genome shotgun (WGS) entry which is preliminary data.</text>
</comment>
<name>A0A7X6B1M5_STRMQ</name>
<accession>A0A7X6B1M5</accession>
<dbReference type="PANTHER" id="PTHR42870">
    <property type="entry name" value="ACETYL-COA C-ACETYLTRANSFERASE"/>
    <property type="match status" value="1"/>
</dbReference>
<sequence length="381" mass="40355">MSRAVIAGIGEIPATRRPTAGIETPGLLVAAVREAVADAGLTRRDVDGIGVSSFLLAPDQAIDLSWQLGLSTTWQAHEILSLALLQQAVRAVEAGDASAIVLVAGDKMTGSGFTAMMEQGYSTVWRDHLASLPVGGPNALFALLTQAHMERYDLPRETYGRLAVSQRSWAARNPRALYRAPLSIYEYLAAPMVADPLGIYDCPPLAAGATAVVVADHKLVKARRKSVPRIKVRAVAASYNRDHQDGDGLTTGIASVAPRLWEQSGVAVGDVDHFEIYDDYPVMVLAQLQDLGLFGDPASFIASRPVDVPWRGINTSGGLLSGGQCGAGGTMKGLVEAVRQLRGSRGAGQLEDARLSVVTNYGLVPYRYGAGAVGAVLERTR</sequence>
<dbReference type="GO" id="GO:0016747">
    <property type="term" value="F:acyltransferase activity, transferring groups other than amino-acyl groups"/>
    <property type="evidence" value="ECO:0007669"/>
    <property type="project" value="InterPro"/>
</dbReference>
<dbReference type="RefSeq" id="WP_167504654.1">
    <property type="nucleotide sequence ID" value="NZ_JAALLH010000002.1"/>
</dbReference>
<dbReference type="CDD" id="cd00829">
    <property type="entry name" value="SCP-x_thiolase"/>
    <property type="match status" value="1"/>
</dbReference>
<gene>
    <name evidence="2" type="ORF">SMALB_7551</name>
</gene>
<feature type="domain" description="Thiolase C-terminal" evidence="1">
    <location>
        <begin position="240"/>
        <end position="363"/>
    </location>
</feature>
<dbReference type="EMBL" id="JAALLH010000002">
    <property type="protein sequence ID" value="NIY69427.1"/>
    <property type="molecule type" value="Genomic_DNA"/>
</dbReference>
<dbReference type="InterPro" id="IPR055140">
    <property type="entry name" value="Thiolase_C_2"/>
</dbReference>
<evidence type="ECO:0000313" key="2">
    <source>
        <dbReference type="EMBL" id="NIY69427.1"/>
    </source>
</evidence>
<reference evidence="2 3" key="1">
    <citation type="submission" date="2020-02" db="EMBL/GenBank/DDBJ databases">
        <title>Streptomyces malaysiensis DSM14702 (JHCC583434, PFL_A843) Genome sequencing and assembly.</title>
        <authorList>
            <person name="Samborskyy M."/>
        </authorList>
    </citation>
    <scope>NUCLEOTIDE SEQUENCE [LARGE SCALE GENOMIC DNA]</scope>
    <source>
        <strain evidence="2 3">DSM 14702</strain>
    </source>
</reference>
<dbReference type="SUPFAM" id="SSF53901">
    <property type="entry name" value="Thiolase-like"/>
    <property type="match status" value="1"/>
</dbReference>
<dbReference type="Proteomes" id="UP000536624">
    <property type="component" value="Unassembled WGS sequence"/>
</dbReference>
<dbReference type="Gene3D" id="3.40.47.10">
    <property type="match status" value="1"/>
</dbReference>
<dbReference type="AlphaFoldDB" id="A0A7X6B1M5"/>
<organism evidence="2 3">
    <name type="scientific">Streptomyces malaysiensis</name>
    <dbReference type="NCBI Taxonomy" id="92644"/>
    <lineage>
        <taxon>Bacteria</taxon>
        <taxon>Bacillati</taxon>
        <taxon>Actinomycetota</taxon>
        <taxon>Actinomycetes</taxon>
        <taxon>Kitasatosporales</taxon>
        <taxon>Streptomycetaceae</taxon>
        <taxon>Streptomyces</taxon>
        <taxon>Streptomyces violaceusniger group</taxon>
    </lineage>
</organism>
<evidence type="ECO:0000313" key="3">
    <source>
        <dbReference type="Proteomes" id="UP000536624"/>
    </source>
</evidence>
<protein>
    <submittedName>
        <fullName evidence="2">DitF protein</fullName>
    </submittedName>
</protein>
<dbReference type="InterPro" id="IPR002155">
    <property type="entry name" value="Thiolase"/>
</dbReference>
<dbReference type="Pfam" id="PF22691">
    <property type="entry name" value="Thiolase_C_1"/>
    <property type="match status" value="1"/>
</dbReference>
<proteinExistence type="predicted"/>
<evidence type="ECO:0000259" key="1">
    <source>
        <dbReference type="Pfam" id="PF22691"/>
    </source>
</evidence>
<dbReference type="PANTHER" id="PTHR42870:SF1">
    <property type="entry name" value="NON-SPECIFIC LIPID-TRANSFER PROTEIN-LIKE 2"/>
    <property type="match status" value="1"/>
</dbReference>
<dbReference type="InterPro" id="IPR016039">
    <property type="entry name" value="Thiolase-like"/>
</dbReference>